<accession>A0ABQ9K8I3</accession>
<evidence type="ECO:0000313" key="1">
    <source>
        <dbReference type="EMBL" id="KAJ9128461.1"/>
    </source>
</evidence>
<reference evidence="1 2" key="1">
    <citation type="journal article" date="2023" name="Plant Biotechnol. J.">
        <title>Chromosome-level wild Hevea brasiliensis genome provides new tools for genomic-assisted breeding and valuable loci to elevate rubber yield.</title>
        <authorList>
            <person name="Cheng H."/>
            <person name="Song X."/>
            <person name="Hu Y."/>
            <person name="Wu T."/>
            <person name="Yang Q."/>
            <person name="An Z."/>
            <person name="Feng S."/>
            <person name="Deng Z."/>
            <person name="Wu W."/>
            <person name="Zeng X."/>
            <person name="Tu M."/>
            <person name="Wang X."/>
            <person name="Huang H."/>
        </authorList>
    </citation>
    <scope>NUCLEOTIDE SEQUENCE [LARGE SCALE GENOMIC DNA]</scope>
    <source>
        <strain evidence="1">MT/VB/25A 57/8</strain>
    </source>
</reference>
<dbReference type="EMBL" id="JARPOI010000618">
    <property type="protein sequence ID" value="KAJ9128461.1"/>
    <property type="molecule type" value="Genomic_DNA"/>
</dbReference>
<organism evidence="1 2">
    <name type="scientific">Hevea brasiliensis</name>
    <name type="common">Para rubber tree</name>
    <name type="synonym">Siphonia brasiliensis</name>
    <dbReference type="NCBI Taxonomy" id="3981"/>
    <lineage>
        <taxon>Eukaryota</taxon>
        <taxon>Viridiplantae</taxon>
        <taxon>Streptophyta</taxon>
        <taxon>Embryophyta</taxon>
        <taxon>Tracheophyta</taxon>
        <taxon>Spermatophyta</taxon>
        <taxon>Magnoliopsida</taxon>
        <taxon>eudicotyledons</taxon>
        <taxon>Gunneridae</taxon>
        <taxon>Pentapetalae</taxon>
        <taxon>rosids</taxon>
        <taxon>fabids</taxon>
        <taxon>Malpighiales</taxon>
        <taxon>Euphorbiaceae</taxon>
        <taxon>Crotonoideae</taxon>
        <taxon>Micrandreae</taxon>
        <taxon>Hevea</taxon>
    </lineage>
</organism>
<dbReference type="Proteomes" id="UP001174677">
    <property type="component" value="Unassembled WGS sequence"/>
</dbReference>
<proteinExistence type="predicted"/>
<protein>
    <submittedName>
        <fullName evidence="1">Uncharacterized protein</fullName>
    </submittedName>
</protein>
<evidence type="ECO:0000313" key="2">
    <source>
        <dbReference type="Proteomes" id="UP001174677"/>
    </source>
</evidence>
<name>A0ABQ9K8I3_HEVBR</name>
<gene>
    <name evidence="1" type="ORF">P3X46_034991</name>
</gene>
<comment type="caution">
    <text evidence="1">The sequence shown here is derived from an EMBL/GenBank/DDBJ whole genome shotgun (WGS) entry which is preliminary data.</text>
</comment>
<sequence>MMRRQNWVGSKLLDHVPTVEEKFKPWMLKENGVSAFYPFVTRSRESIFALYVPGDWNYITRKPWSSRRAIAGALPIQEIRTFYGDNFRTVCFILFFEFVLYCKYFVKLLIYPFQVTSISCVLNFWVLV</sequence>
<keyword evidence="2" id="KW-1185">Reference proteome</keyword>